<reference evidence="4" key="1">
    <citation type="journal article" date="2015" name="Proc. Natl. Acad. Sci. U.S.A.">
        <title>Networks of energetic and metabolic interactions define dynamics in microbial communities.</title>
        <authorList>
            <person name="Embree M."/>
            <person name="Liu J.K."/>
            <person name="Al-Bassam M.M."/>
            <person name="Zengler K."/>
        </authorList>
    </citation>
    <scope>NUCLEOTIDE SEQUENCE</scope>
</reference>
<dbReference type="GO" id="GO:0022627">
    <property type="term" value="C:cytosolic small ribosomal subunit"/>
    <property type="evidence" value="ECO:0007669"/>
    <property type="project" value="TreeGrafter"/>
</dbReference>
<organism evidence="4">
    <name type="scientific">hydrocarbon metagenome</name>
    <dbReference type="NCBI Taxonomy" id="938273"/>
    <lineage>
        <taxon>unclassified sequences</taxon>
        <taxon>metagenomes</taxon>
        <taxon>ecological metagenomes</taxon>
    </lineage>
</organism>
<accession>A0A0W8F6E7</accession>
<dbReference type="EMBL" id="LNQE01001497">
    <property type="protein sequence ID" value="KUG16439.1"/>
    <property type="molecule type" value="Genomic_DNA"/>
</dbReference>
<comment type="similarity">
    <text evidence="1">Belongs to the universal ribosomal protein uS19 family.</text>
</comment>
<comment type="caution">
    <text evidence="4">The sequence shown here is derived from an EMBL/GenBank/DDBJ whole genome shotgun (WGS) entry which is preliminary data.</text>
</comment>
<keyword evidence="3" id="KW-0687">Ribonucleoprotein</keyword>
<dbReference type="HAMAP" id="MF_00531">
    <property type="entry name" value="Ribosomal_uS19"/>
    <property type="match status" value="1"/>
</dbReference>
<dbReference type="InterPro" id="IPR002222">
    <property type="entry name" value="Ribosomal_uS19"/>
</dbReference>
<dbReference type="SUPFAM" id="SSF54570">
    <property type="entry name" value="Ribosomal protein S19"/>
    <property type="match status" value="1"/>
</dbReference>
<evidence type="ECO:0000313" key="4">
    <source>
        <dbReference type="EMBL" id="KUG16439.1"/>
    </source>
</evidence>
<dbReference type="Pfam" id="PF00203">
    <property type="entry name" value="Ribosomal_S19"/>
    <property type="match status" value="1"/>
</dbReference>
<dbReference type="InterPro" id="IPR020934">
    <property type="entry name" value="Ribosomal_uS19_CS"/>
</dbReference>
<keyword evidence="2 4" id="KW-0689">Ribosomal protein</keyword>
<dbReference type="InterPro" id="IPR005713">
    <property type="entry name" value="Ribosomal_uS19_euk/arc"/>
</dbReference>
<dbReference type="PROSITE" id="PS00323">
    <property type="entry name" value="RIBOSOMAL_S19"/>
    <property type="match status" value="1"/>
</dbReference>
<dbReference type="NCBIfam" id="NF003121">
    <property type="entry name" value="PRK04038.1"/>
    <property type="match status" value="1"/>
</dbReference>
<protein>
    <submittedName>
        <fullName evidence="4">Ssu ribosomal protein s15e (S19p)</fullName>
    </submittedName>
</protein>
<evidence type="ECO:0000256" key="1">
    <source>
        <dbReference type="ARBA" id="ARBA00007345"/>
    </source>
</evidence>
<evidence type="ECO:0000256" key="3">
    <source>
        <dbReference type="ARBA" id="ARBA00023274"/>
    </source>
</evidence>
<dbReference type="PRINTS" id="PR00975">
    <property type="entry name" value="RIBOSOMALS19"/>
</dbReference>
<gene>
    <name evidence="4" type="ORF">ASZ90_013886</name>
</gene>
<evidence type="ECO:0000256" key="2">
    <source>
        <dbReference type="ARBA" id="ARBA00022980"/>
    </source>
</evidence>
<dbReference type="PANTHER" id="PTHR11880">
    <property type="entry name" value="RIBOSOMAL PROTEIN S19P FAMILY MEMBER"/>
    <property type="match status" value="1"/>
</dbReference>
<dbReference type="Gene3D" id="3.30.860.10">
    <property type="entry name" value="30s Ribosomal Protein S19, Chain A"/>
    <property type="match status" value="1"/>
</dbReference>
<sequence>MIVLAKKAGSKLPKRKEEFLYRGRKMADLAKLSIEELAGLFPARQRRSIKRGLAKENKKLLANLKNKDSVRTHIRNMLILPDMVGKSIEIYNGKSFEKVEVMPEMIGHFFGEFAMTRGRVQHGAAGVGATRSSKYVPLK</sequence>
<dbReference type="AlphaFoldDB" id="A0A0W8F6E7"/>
<dbReference type="PANTHER" id="PTHR11880:SF2">
    <property type="entry name" value="SMALL RIBOSOMAL SUBUNIT PROTEIN US19"/>
    <property type="match status" value="1"/>
</dbReference>
<dbReference type="GO" id="GO:0006412">
    <property type="term" value="P:translation"/>
    <property type="evidence" value="ECO:0007669"/>
    <property type="project" value="InterPro"/>
</dbReference>
<dbReference type="GO" id="GO:0003723">
    <property type="term" value="F:RNA binding"/>
    <property type="evidence" value="ECO:0007669"/>
    <property type="project" value="InterPro"/>
</dbReference>
<dbReference type="PIRSF" id="PIRSF002144">
    <property type="entry name" value="Ribosomal_S19"/>
    <property type="match status" value="1"/>
</dbReference>
<proteinExistence type="inferred from homology"/>
<dbReference type="GO" id="GO:0003735">
    <property type="term" value="F:structural constituent of ribosome"/>
    <property type="evidence" value="ECO:0007669"/>
    <property type="project" value="InterPro"/>
</dbReference>
<dbReference type="InterPro" id="IPR023575">
    <property type="entry name" value="Ribosomal_uS19_SF"/>
</dbReference>
<name>A0A0W8F6E7_9ZZZZ</name>
<dbReference type="NCBIfam" id="TIGR01025">
    <property type="entry name" value="uS19_arch"/>
    <property type="match status" value="1"/>
</dbReference>
<dbReference type="GO" id="GO:0000028">
    <property type="term" value="P:ribosomal small subunit assembly"/>
    <property type="evidence" value="ECO:0007669"/>
    <property type="project" value="TreeGrafter"/>
</dbReference>